<dbReference type="InterPro" id="IPR005139">
    <property type="entry name" value="PCRF"/>
</dbReference>
<evidence type="ECO:0000313" key="6">
    <source>
        <dbReference type="Proteomes" id="UP000009022"/>
    </source>
</evidence>
<reference evidence="5 6" key="1">
    <citation type="journal article" date="2008" name="Nature">
        <title>The Trichoplax genome and the nature of placozoans.</title>
        <authorList>
            <person name="Srivastava M."/>
            <person name="Begovic E."/>
            <person name="Chapman J."/>
            <person name="Putnam N.H."/>
            <person name="Hellsten U."/>
            <person name="Kawashima T."/>
            <person name="Kuo A."/>
            <person name="Mitros T."/>
            <person name="Salamov A."/>
            <person name="Carpenter M.L."/>
            <person name="Signorovitch A.Y."/>
            <person name="Moreno M.A."/>
            <person name="Kamm K."/>
            <person name="Grimwood J."/>
            <person name="Schmutz J."/>
            <person name="Shapiro H."/>
            <person name="Grigoriev I.V."/>
            <person name="Buss L.W."/>
            <person name="Schierwater B."/>
            <person name="Dellaporta S.L."/>
            <person name="Rokhsar D.S."/>
        </authorList>
    </citation>
    <scope>NUCLEOTIDE SEQUENCE [LARGE SCALE GENOMIC DNA]</scope>
    <source>
        <strain evidence="5 6">Grell-BS-1999</strain>
    </source>
</reference>
<sequence length="271" mass="30447">LAVNDEADDSNAIIEIRAATGGLEAALFAADLFQMYKRYASHRNWKFEALSFHENEVGGFKEAIASIVGAGVFGEMKLESGVHRVQRVPITESDGRVHTSTATVAILPQPEEIDIVINKNDIKFDTFRAQGAGGQHVNTTDSAVRLTHIPTGMIVAVQEEKSQHRNKAKAIQILQAKLFDEQRQQNQTDRVHARRQQIGTGARSERIRTYNYQQDRITDHRINMSLYGIDDFLSGNESLNHLMSSLLEENRMKAIRNFLDDSKRRGSDSVK</sequence>
<dbReference type="Pfam" id="PF03462">
    <property type="entry name" value="PCRF"/>
    <property type="match status" value="1"/>
</dbReference>
<dbReference type="InterPro" id="IPR000352">
    <property type="entry name" value="Pep_chain_release_fac_I"/>
</dbReference>
<dbReference type="PANTHER" id="PTHR43804:SF7">
    <property type="entry name" value="LD18447P"/>
    <property type="match status" value="1"/>
</dbReference>
<dbReference type="InterPro" id="IPR045853">
    <property type="entry name" value="Pep_chain_release_fac_I_sf"/>
</dbReference>
<dbReference type="STRING" id="10228.B3S971"/>
<dbReference type="PANTHER" id="PTHR43804">
    <property type="entry name" value="LD18447P"/>
    <property type="match status" value="1"/>
</dbReference>
<evidence type="ECO:0000313" key="5">
    <source>
        <dbReference type="EMBL" id="EDV20818.1"/>
    </source>
</evidence>
<dbReference type="SMART" id="SM00937">
    <property type="entry name" value="PCRF"/>
    <property type="match status" value="1"/>
</dbReference>
<dbReference type="GO" id="GO:0003747">
    <property type="term" value="F:translation release factor activity"/>
    <property type="evidence" value="ECO:0007669"/>
    <property type="project" value="InterPro"/>
</dbReference>
<dbReference type="InterPro" id="IPR050057">
    <property type="entry name" value="Prokaryotic/Mito_RF"/>
</dbReference>
<evidence type="ECO:0000259" key="4">
    <source>
        <dbReference type="PROSITE" id="PS00745"/>
    </source>
</evidence>
<keyword evidence="6" id="KW-1185">Reference proteome</keyword>
<dbReference type="RefSeq" id="XP_002116759.1">
    <property type="nucleotide sequence ID" value="XM_002116723.1"/>
</dbReference>
<feature type="domain" description="Prokaryotic-type class I peptide chain release factors" evidence="4">
    <location>
        <begin position="128"/>
        <end position="144"/>
    </location>
</feature>
<gene>
    <name evidence="5" type="ORF">TRIADDRAFT_31311</name>
</gene>
<organism evidence="5 6">
    <name type="scientific">Trichoplax adhaerens</name>
    <name type="common">Trichoplax reptans</name>
    <dbReference type="NCBI Taxonomy" id="10228"/>
    <lineage>
        <taxon>Eukaryota</taxon>
        <taxon>Metazoa</taxon>
        <taxon>Placozoa</taxon>
        <taxon>Uniplacotomia</taxon>
        <taxon>Trichoplacea</taxon>
        <taxon>Trichoplacidae</taxon>
        <taxon>Trichoplax</taxon>
    </lineage>
</organism>
<dbReference type="GO" id="GO:0005737">
    <property type="term" value="C:cytoplasm"/>
    <property type="evidence" value="ECO:0007669"/>
    <property type="project" value="UniProtKB-ARBA"/>
</dbReference>
<dbReference type="GeneID" id="6757971"/>
<dbReference type="FunCoup" id="B3S971">
    <property type="interactions" value="1999"/>
</dbReference>
<evidence type="ECO:0000256" key="3">
    <source>
        <dbReference type="ARBA" id="ARBA00022917"/>
    </source>
</evidence>
<keyword evidence="3" id="KW-0648">Protein biosynthesis</keyword>
<dbReference type="Gene3D" id="3.30.160.20">
    <property type="match status" value="1"/>
</dbReference>
<keyword evidence="2" id="KW-0488">Methylation</keyword>
<dbReference type="AlphaFoldDB" id="B3S971"/>
<evidence type="ECO:0000256" key="1">
    <source>
        <dbReference type="ARBA" id="ARBA00010835"/>
    </source>
</evidence>
<protein>
    <recommendedName>
        <fullName evidence="4">Prokaryotic-type class I peptide chain release factors domain-containing protein</fullName>
    </recommendedName>
</protein>
<dbReference type="FunFam" id="3.30.160.20:FF:000004">
    <property type="entry name" value="Peptide chain release factor 1"/>
    <property type="match status" value="1"/>
</dbReference>
<dbReference type="HOGENOM" id="CLU_036856_0_3_1"/>
<dbReference type="SUPFAM" id="SSF75620">
    <property type="entry name" value="Release factor"/>
    <property type="match status" value="1"/>
</dbReference>
<dbReference type="Gene3D" id="3.30.70.1660">
    <property type="match status" value="2"/>
</dbReference>
<comment type="similarity">
    <text evidence="1">Belongs to the prokaryotic/mitochondrial release factor family.</text>
</comment>
<dbReference type="Pfam" id="PF00472">
    <property type="entry name" value="RF-1"/>
    <property type="match status" value="1"/>
</dbReference>
<accession>B3S971</accession>
<dbReference type="InParanoid" id="B3S971"/>
<dbReference type="FunFam" id="3.30.70.1660:FF:000002">
    <property type="entry name" value="Peptide chain release factor 1"/>
    <property type="match status" value="1"/>
</dbReference>
<dbReference type="eggNOG" id="KOG2726">
    <property type="taxonomic scope" value="Eukaryota"/>
</dbReference>
<dbReference type="OrthoDB" id="2019491at2759"/>
<name>B3S971_TRIAD</name>
<dbReference type="PhylomeDB" id="B3S971"/>
<dbReference type="PROSITE" id="PS00745">
    <property type="entry name" value="RF_PROK_I"/>
    <property type="match status" value="1"/>
</dbReference>
<dbReference type="OMA" id="VEVHFHI"/>
<evidence type="ECO:0000256" key="2">
    <source>
        <dbReference type="ARBA" id="ARBA00022481"/>
    </source>
</evidence>
<dbReference type="CTD" id="6757971"/>
<dbReference type="Proteomes" id="UP000009022">
    <property type="component" value="Unassembled WGS sequence"/>
</dbReference>
<dbReference type="EMBL" id="DS985257">
    <property type="protein sequence ID" value="EDV20818.1"/>
    <property type="molecule type" value="Genomic_DNA"/>
</dbReference>
<dbReference type="KEGG" id="tad:TRIADDRAFT_31311"/>
<proteinExistence type="inferred from homology"/>
<feature type="non-terminal residue" evidence="5">
    <location>
        <position position="1"/>
    </location>
</feature>